<dbReference type="GO" id="GO:0042254">
    <property type="term" value="P:ribosome biogenesis"/>
    <property type="evidence" value="ECO:0007669"/>
    <property type="project" value="UniProtKB-KW"/>
</dbReference>
<comment type="similarity">
    <text evidence="1 8 9 10">Belongs to the TRAFAC class TrmE-Era-EngA-EngB-Septin-like GTPase superfamily. EngA (Der) GTPase family.</text>
</comment>
<feature type="binding site" evidence="8">
    <location>
        <begin position="349"/>
        <end position="352"/>
    </location>
    <ligand>
        <name>GTP</name>
        <dbReference type="ChEBI" id="CHEBI:37565"/>
        <label>2</label>
    </ligand>
</feature>
<dbReference type="InterPro" id="IPR006073">
    <property type="entry name" value="GTP-bd"/>
</dbReference>
<feature type="binding site" evidence="8">
    <location>
        <begin position="284"/>
        <end position="288"/>
    </location>
    <ligand>
        <name>GTP</name>
        <dbReference type="ChEBI" id="CHEBI:37565"/>
        <label>2</label>
    </ligand>
</feature>
<comment type="caution">
    <text evidence="12">The sequence shown here is derived from an EMBL/GenBank/DDBJ whole genome shotgun (WGS) entry which is preliminary data.</text>
</comment>
<proteinExistence type="inferred from homology"/>
<dbReference type="EMBL" id="MQVS01000002">
    <property type="protein sequence ID" value="OKL52510.1"/>
    <property type="molecule type" value="Genomic_DNA"/>
</dbReference>
<evidence type="ECO:0000256" key="9">
    <source>
        <dbReference type="PROSITE-ProRule" id="PRU01049"/>
    </source>
</evidence>
<evidence type="ECO:0000256" key="6">
    <source>
        <dbReference type="ARBA" id="ARBA00023134"/>
    </source>
</evidence>
<dbReference type="Proteomes" id="UP000185612">
    <property type="component" value="Unassembled WGS sequence"/>
</dbReference>
<feature type="binding site" evidence="8">
    <location>
        <begin position="109"/>
        <end position="113"/>
    </location>
    <ligand>
        <name>GTP</name>
        <dbReference type="ChEBI" id="CHEBI:37565"/>
        <label>1</label>
    </ligand>
</feature>
<comment type="subunit">
    <text evidence="8">Associates with the 50S ribosomal subunit.</text>
</comment>
<dbReference type="NCBIfam" id="NF002828">
    <property type="entry name" value="PRK03003.1"/>
    <property type="match status" value="1"/>
</dbReference>
<keyword evidence="13" id="KW-1185">Reference proteome</keyword>
<reference evidence="13" key="1">
    <citation type="submission" date="2016-12" db="EMBL/GenBank/DDBJ databases">
        <authorList>
            <person name="Meng X."/>
        </authorList>
    </citation>
    <scope>NUCLEOTIDE SEQUENCE [LARGE SCALE GENOMIC DNA]</scope>
    <source>
        <strain evidence="13">DSM 20732</strain>
    </source>
</reference>
<keyword evidence="5 8" id="KW-0547">Nucleotide-binding</keyword>
<name>A0A1Q5PYP7_9ACTO</name>
<gene>
    <name evidence="8" type="primary">der</name>
    <name evidence="12" type="ORF">BSZ40_02510</name>
</gene>
<comment type="function">
    <text evidence="8 10">GTPase that plays an essential role in the late steps of ribosome biogenesis.</text>
</comment>
<dbReference type="InterPro" id="IPR003593">
    <property type="entry name" value="AAA+_ATPase"/>
</dbReference>
<dbReference type="Pfam" id="PF01926">
    <property type="entry name" value="MMR_HSR1"/>
    <property type="match status" value="2"/>
</dbReference>
<feature type="binding site" evidence="8">
    <location>
        <begin position="62"/>
        <end position="69"/>
    </location>
    <ligand>
        <name>GTP</name>
        <dbReference type="ChEBI" id="CHEBI:37565"/>
        <label>1</label>
    </ligand>
</feature>
<evidence type="ECO:0000256" key="1">
    <source>
        <dbReference type="ARBA" id="ARBA00008279"/>
    </source>
</evidence>
<accession>A0A1Q5PYP7</accession>
<evidence type="ECO:0000256" key="2">
    <source>
        <dbReference type="ARBA" id="ARBA00020953"/>
    </source>
</evidence>
<dbReference type="CDD" id="cd01894">
    <property type="entry name" value="EngA1"/>
    <property type="match status" value="1"/>
</dbReference>
<dbReference type="STRING" id="52770.BSZ40_02510"/>
<dbReference type="GO" id="GO:0043022">
    <property type="term" value="F:ribosome binding"/>
    <property type="evidence" value="ECO:0007669"/>
    <property type="project" value="TreeGrafter"/>
</dbReference>
<dbReference type="GO" id="GO:0005525">
    <property type="term" value="F:GTP binding"/>
    <property type="evidence" value="ECO:0007669"/>
    <property type="project" value="UniProtKB-UniRule"/>
</dbReference>
<dbReference type="PANTHER" id="PTHR43834">
    <property type="entry name" value="GTPASE DER"/>
    <property type="match status" value="1"/>
</dbReference>
<keyword evidence="3 8" id="KW-0690">Ribosome biogenesis</keyword>
<evidence type="ECO:0000313" key="13">
    <source>
        <dbReference type="Proteomes" id="UP000185612"/>
    </source>
</evidence>
<dbReference type="InterPro" id="IPR005225">
    <property type="entry name" value="Small_GTP-bd"/>
</dbReference>
<dbReference type="CDD" id="cd01895">
    <property type="entry name" value="EngA2"/>
    <property type="match status" value="1"/>
</dbReference>
<feature type="binding site" evidence="8">
    <location>
        <begin position="237"/>
        <end position="244"/>
    </location>
    <ligand>
        <name>GTP</name>
        <dbReference type="ChEBI" id="CHEBI:37565"/>
        <label>2</label>
    </ligand>
</feature>
<dbReference type="InterPro" id="IPR016484">
    <property type="entry name" value="GTPase_Der"/>
</dbReference>
<dbReference type="InterPro" id="IPR031166">
    <property type="entry name" value="G_ENGA"/>
</dbReference>
<dbReference type="NCBIfam" id="TIGR03594">
    <property type="entry name" value="GTPase_EngA"/>
    <property type="match status" value="1"/>
</dbReference>
<feature type="binding site" evidence="8">
    <location>
        <begin position="171"/>
        <end position="174"/>
    </location>
    <ligand>
        <name>GTP</name>
        <dbReference type="ChEBI" id="CHEBI:37565"/>
        <label>1</label>
    </ligand>
</feature>
<dbReference type="FunCoup" id="A0A1Q5PYP7">
    <property type="interactions" value="136"/>
</dbReference>
<dbReference type="PRINTS" id="PR00326">
    <property type="entry name" value="GTP1OBG"/>
</dbReference>
<feature type="domain" description="EngA-type G" evidence="11">
    <location>
        <begin position="56"/>
        <end position="219"/>
    </location>
</feature>
<dbReference type="PANTHER" id="PTHR43834:SF6">
    <property type="entry name" value="GTPASE DER"/>
    <property type="match status" value="1"/>
</dbReference>
<dbReference type="SMART" id="SM00382">
    <property type="entry name" value="AAA"/>
    <property type="match status" value="2"/>
</dbReference>
<dbReference type="NCBIfam" id="TIGR00231">
    <property type="entry name" value="small_GTP"/>
    <property type="match status" value="2"/>
</dbReference>
<dbReference type="Gene3D" id="3.30.300.20">
    <property type="match status" value="1"/>
</dbReference>
<evidence type="ECO:0000256" key="3">
    <source>
        <dbReference type="ARBA" id="ARBA00022517"/>
    </source>
</evidence>
<protein>
    <recommendedName>
        <fullName evidence="2 8">GTPase Der</fullName>
    </recommendedName>
    <alternativeName>
        <fullName evidence="7 8">GTP-binding protein EngA</fullName>
    </alternativeName>
</protein>
<evidence type="ECO:0000256" key="10">
    <source>
        <dbReference type="RuleBase" id="RU004481"/>
    </source>
</evidence>
<evidence type="ECO:0000256" key="4">
    <source>
        <dbReference type="ARBA" id="ARBA00022737"/>
    </source>
</evidence>
<evidence type="ECO:0000256" key="8">
    <source>
        <dbReference type="HAMAP-Rule" id="MF_00195"/>
    </source>
</evidence>
<keyword evidence="6 8" id="KW-0342">GTP-binding</keyword>
<feature type="domain" description="EngA-type G" evidence="11">
    <location>
        <begin position="231"/>
        <end position="404"/>
    </location>
</feature>
<dbReference type="AlphaFoldDB" id="A0A1Q5PYP7"/>
<dbReference type="Pfam" id="PF14714">
    <property type="entry name" value="KH_dom-like"/>
    <property type="match status" value="1"/>
</dbReference>
<dbReference type="HAMAP" id="MF_00195">
    <property type="entry name" value="GTPase_Der"/>
    <property type="match status" value="1"/>
</dbReference>
<evidence type="ECO:0000256" key="7">
    <source>
        <dbReference type="ARBA" id="ARBA00032345"/>
    </source>
</evidence>
<dbReference type="PIRSF" id="PIRSF006485">
    <property type="entry name" value="GTP-binding_EngA"/>
    <property type="match status" value="1"/>
</dbReference>
<evidence type="ECO:0000259" key="11">
    <source>
        <dbReference type="PROSITE" id="PS51712"/>
    </source>
</evidence>
<dbReference type="Gene3D" id="3.40.50.300">
    <property type="entry name" value="P-loop containing nucleotide triphosphate hydrolases"/>
    <property type="match status" value="2"/>
</dbReference>
<keyword evidence="4 10" id="KW-0677">Repeat</keyword>
<evidence type="ECO:0000313" key="12">
    <source>
        <dbReference type="EMBL" id="OKL52510.1"/>
    </source>
</evidence>
<dbReference type="PROSITE" id="PS51712">
    <property type="entry name" value="G_ENGA"/>
    <property type="match status" value="2"/>
</dbReference>
<evidence type="ECO:0000256" key="5">
    <source>
        <dbReference type="ARBA" id="ARBA00022741"/>
    </source>
</evidence>
<dbReference type="InterPro" id="IPR015946">
    <property type="entry name" value="KH_dom-like_a/b"/>
</dbReference>
<organism evidence="12 13">
    <name type="scientific">Buchananella hordeovulneris</name>
    <dbReference type="NCBI Taxonomy" id="52770"/>
    <lineage>
        <taxon>Bacteria</taxon>
        <taxon>Bacillati</taxon>
        <taxon>Actinomycetota</taxon>
        <taxon>Actinomycetes</taxon>
        <taxon>Actinomycetales</taxon>
        <taxon>Actinomycetaceae</taxon>
        <taxon>Buchananella</taxon>
    </lineage>
</organism>
<dbReference type="InterPro" id="IPR032859">
    <property type="entry name" value="KH_dom-like"/>
</dbReference>
<dbReference type="FunFam" id="3.40.50.300:FF:000057">
    <property type="entry name" value="GTPase Der"/>
    <property type="match status" value="1"/>
</dbReference>
<sequence>MGAGAVSPAPDTAEESRHAEALLAGLSDFELDEEDQALLAGEIELAAEDDSAQALPVLAVIGRPNVGKSTFVNRVLGRREAVVQDTPGVTRDRVSYPAEWAGKEFTIVDTGGWEIDVKGLDKSVAQQSELAIELADAVLFVVDATVGITDADEQVVKLLRRAGKPVVLAANKVDSAAMEADAYALWNLGLGEPYPVSALHGRGAGEVLDAVVAVLPEVSAVAAARPRGGPRRVALVGRPNVGKSSLLNSLAGTNRVVVDSTAGTTRDPVDELLELDGRPWLFVDTAGIRRRVHQTYGADFYASLRTQAALEKAEAAVVLLDASEPLTEQDVRVIQQAVDAGRAIVVVNNKWDLVDEERQALLKREQERDLVQLEWAPRINLAAKTGWHTNRLVRALDAALAGWSTRVPTGRLNAFLGELQAAHPHPVRGGKQPRILFATQAHVAPPRFALFTTGFLDPAYRRYIERRLRETFGFVGTPITISVRVRERRRRR</sequence>
<dbReference type="SUPFAM" id="SSF52540">
    <property type="entry name" value="P-loop containing nucleoside triphosphate hydrolases"/>
    <property type="match status" value="2"/>
</dbReference>
<dbReference type="FunFam" id="3.30.300.20:FF:000004">
    <property type="entry name" value="GTPase Der"/>
    <property type="match status" value="1"/>
</dbReference>
<dbReference type="InParanoid" id="A0A1Q5PYP7"/>
<dbReference type="InterPro" id="IPR027417">
    <property type="entry name" value="P-loop_NTPase"/>
</dbReference>